<dbReference type="RefSeq" id="WP_057794505.1">
    <property type="nucleotide sequence ID" value="NZ_LAXJ01000016.1"/>
</dbReference>
<sequence length="286" mass="31784">MAQQAQSYDPTDLISVIIPANNEEPYIDDCLKALAAQDAAAGPVEVLVVANACTDRTVAFAREHTAAFSARNWTLTVLDLEEPGKINALNVGDRAATGCLIVYHDADIRCDPALLGQLREALSIEAPRYATGSLRVGPASSWVTRQYGRFWTKLPFVAGGAVGAGLYGVNRAGRGRWAEFPDIISDDTYARRQFNPDERIEVPAKYQWPMIEGFQNLVRVRKRQDEGVQELSEQFGSMLREEGKKPLSWRELARLAIADPIGFTVYSCVSLVVRLKRSNREWVRGR</sequence>
<dbReference type="InterPro" id="IPR001173">
    <property type="entry name" value="Glyco_trans_2-like"/>
</dbReference>
<evidence type="ECO:0000313" key="4">
    <source>
        <dbReference type="Proteomes" id="UP000051295"/>
    </source>
</evidence>
<dbReference type="InterPro" id="IPR029044">
    <property type="entry name" value="Nucleotide-diphossugar_trans"/>
</dbReference>
<dbReference type="PANTHER" id="PTHR43630">
    <property type="entry name" value="POLY-BETA-1,6-N-ACETYL-D-GLUCOSAMINE SYNTHASE"/>
    <property type="match status" value="1"/>
</dbReference>
<dbReference type="PATRIC" id="fig|1641875.4.peg.696"/>
<protein>
    <recommendedName>
        <fullName evidence="2">Glycosyltransferase 2-like domain-containing protein</fullName>
    </recommendedName>
</protein>
<dbReference type="Proteomes" id="UP000051295">
    <property type="component" value="Unassembled WGS sequence"/>
</dbReference>
<keyword evidence="4" id="KW-1185">Reference proteome</keyword>
<accession>A0A0T5NT07</accession>
<dbReference type="OrthoDB" id="9797391at2"/>
<evidence type="ECO:0000259" key="2">
    <source>
        <dbReference type="Pfam" id="PF00535"/>
    </source>
</evidence>
<reference evidence="3 4" key="1">
    <citation type="submission" date="2015-04" db="EMBL/GenBank/DDBJ databases">
        <title>The draft genome sequence of Roseovarius sp.R12b.</title>
        <authorList>
            <person name="Li G."/>
            <person name="Lai Q."/>
            <person name="Shao Z."/>
            <person name="Yan P."/>
        </authorList>
    </citation>
    <scope>NUCLEOTIDE SEQUENCE [LARGE SCALE GENOMIC DNA]</scope>
    <source>
        <strain evidence="3 4">R12B</strain>
    </source>
</reference>
<dbReference type="STRING" id="1641875.XM53_14465"/>
<comment type="similarity">
    <text evidence="1">Belongs to the glycosyltransferase 2 family. WaaE/KdtX subfamily.</text>
</comment>
<proteinExistence type="inferred from homology"/>
<dbReference type="Gene3D" id="3.90.550.10">
    <property type="entry name" value="Spore Coat Polysaccharide Biosynthesis Protein SpsA, Chain A"/>
    <property type="match status" value="1"/>
</dbReference>
<name>A0A0T5NT07_9RHOB</name>
<gene>
    <name evidence="3" type="ORF">XM53_14465</name>
</gene>
<comment type="caution">
    <text evidence="3">The sequence shown here is derived from an EMBL/GenBank/DDBJ whole genome shotgun (WGS) entry which is preliminary data.</text>
</comment>
<dbReference type="PANTHER" id="PTHR43630:SF2">
    <property type="entry name" value="GLYCOSYLTRANSFERASE"/>
    <property type="match status" value="1"/>
</dbReference>
<dbReference type="AlphaFoldDB" id="A0A0T5NT07"/>
<dbReference type="CDD" id="cd00761">
    <property type="entry name" value="Glyco_tranf_GTA_type"/>
    <property type="match status" value="1"/>
</dbReference>
<dbReference type="Pfam" id="PF00535">
    <property type="entry name" value="Glycos_transf_2"/>
    <property type="match status" value="1"/>
</dbReference>
<evidence type="ECO:0000256" key="1">
    <source>
        <dbReference type="ARBA" id="ARBA00038494"/>
    </source>
</evidence>
<organism evidence="3 4">
    <name type="scientific">Roseovarius atlanticus</name>
    <dbReference type="NCBI Taxonomy" id="1641875"/>
    <lineage>
        <taxon>Bacteria</taxon>
        <taxon>Pseudomonadati</taxon>
        <taxon>Pseudomonadota</taxon>
        <taxon>Alphaproteobacteria</taxon>
        <taxon>Rhodobacterales</taxon>
        <taxon>Roseobacteraceae</taxon>
        <taxon>Roseovarius</taxon>
    </lineage>
</organism>
<dbReference type="EMBL" id="LAXJ01000016">
    <property type="protein sequence ID" value="KRS11886.1"/>
    <property type="molecule type" value="Genomic_DNA"/>
</dbReference>
<dbReference type="SUPFAM" id="SSF53448">
    <property type="entry name" value="Nucleotide-diphospho-sugar transferases"/>
    <property type="match status" value="1"/>
</dbReference>
<evidence type="ECO:0000313" key="3">
    <source>
        <dbReference type="EMBL" id="KRS11886.1"/>
    </source>
</evidence>
<feature type="domain" description="Glycosyltransferase 2-like" evidence="2">
    <location>
        <begin position="15"/>
        <end position="154"/>
    </location>
</feature>